<keyword evidence="3" id="KW-1185">Reference proteome</keyword>
<name>A0ABU3DXF3_9FLAO</name>
<dbReference type="RefSeq" id="WP_311679896.1">
    <property type="nucleotide sequence ID" value="NZ_JAVRHM010000001.1"/>
</dbReference>
<sequence>MKKYISFLVVTFFIICSFSCSNDDDVTEEETARYDLVVNNETESEIVIYINNTADTRGFVNNGMIDAGGEAIVIDLEAEAPYLLRAVNSGEDLEDFFFELPFSYEESEGPTIIINSPQL</sequence>
<evidence type="ECO:0000256" key="1">
    <source>
        <dbReference type="SAM" id="SignalP"/>
    </source>
</evidence>
<protein>
    <submittedName>
        <fullName evidence="2">Uncharacterized protein</fullName>
    </submittedName>
</protein>
<proteinExistence type="predicted"/>
<evidence type="ECO:0000313" key="2">
    <source>
        <dbReference type="EMBL" id="MDT0688401.1"/>
    </source>
</evidence>
<comment type="caution">
    <text evidence="2">The sequence shown here is derived from an EMBL/GenBank/DDBJ whole genome shotgun (WGS) entry which is preliminary data.</text>
</comment>
<keyword evidence="1" id="KW-0732">Signal</keyword>
<reference evidence="2 3" key="1">
    <citation type="submission" date="2023-09" db="EMBL/GenBank/DDBJ databases">
        <authorList>
            <person name="Rey-Velasco X."/>
        </authorList>
    </citation>
    <scope>NUCLEOTIDE SEQUENCE [LARGE SCALE GENOMIC DNA]</scope>
    <source>
        <strain evidence="2 3">F188</strain>
    </source>
</reference>
<feature type="chain" id="PRO_5046393018" evidence="1">
    <location>
        <begin position="23"/>
        <end position="119"/>
    </location>
</feature>
<organism evidence="2 3">
    <name type="scientific">Autumnicola patrickiae</name>
    <dbReference type="NCBI Taxonomy" id="3075591"/>
    <lineage>
        <taxon>Bacteria</taxon>
        <taxon>Pseudomonadati</taxon>
        <taxon>Bacteroidota</taxon>
        <taxon>Flavobacteriia</taxon>
        <taxon>Flavobacteriales</taxon>
        <taxon>Flavobacteriaceae</taxon>
        <taxon>Autumnicola</taxon>
    </lineage>
</organism>
<dbReference type="EMBL" id="JAVRHM010000001">
    <property type="protein sequence ID" value="MDT0688401.1"/>
    <property type="molecule type" value="Genomic_DNA"/>
</dbReference>
<feature type="signal peptide" evidence="1">
    <location>
        <begin position="1"/>
        <end position="22"/>
    </location>
</feature>
<evidence type="ECO:0000313" key="3">
    <source>
        <dbReference type="Proteomes" id="UP001261624"/>
    </source>
</evidence>
<gene>
    <name evidence="2" type="ORF">RM549_01290</name>
</gene>
<dbReference type="Proteomes" id="UP001261624">
    <property type="component" value="Unassembled WGS sequence"/>
</dbReference>
<accession>A0ABU3DXF3</accession>